<reference evidence="6" key="1">
    <citation type="submission" date="2020-01" db="EMBL/GenBank/DDBJ databases">
        <title>Whole-genome analyses of novel actinobacteria.</title>
        <authorList>
            <person name="Sahin N."/>
        </authorList>
    </citation>
    <scope>NUCLEOTIDE SEQUENCE</scope>
    <source>
        <strain evidence="6">YC537</strain>
    </source>
</reference>
<evidence type="ECO:0000256" key="1">
    <source>
        <dbReference type="ARBA" id="ARBA00001947"/>
    </source>
</evidence>
<evidence type="ECO:0000256" key="5">
    <source>
        <dbReference type="ARBA" id="ARBA00024029"/>
    </source>
</evidence>
<comment type="caution">
    <text evidence="6">The sequence shown here is derived from an EMBL/GenBank/DDBJ whole genome shotgun (WGS) entry which is preliminary data.</text>
</comment>
<dbReference type="PANTHER" id="PTHR35005:SF1">
    <property type="entry name" value="2-AMINO-5-FORMYLAMINO-6-RIBOSYLAMINOPYRIMIDIN-4(3H)-ONE 5'-MONOPHOSPHATE DEFORMYLASE"/>
    <property type="match status" value="1"/>
</dbReference>
<evidence type="ECO:0000313" key="7">
    <source>
        <dbReference type="Proteomes" id="UP000598297"/>
    </source>
</evidence>
<dbReference type="Pfam" id="PF02633">
    <property type="entry name" value="Creatininase"/>
    <property type="match status" value="1"/>
</dbReference>
<dbReference type="Gene3D" id="3.40.50.10310">
    <property type="entry name" value="Creatininase"/>
    <property type="match status" value="1"/>
</dbReference>
<dbReference type="GO" id="GO:0009231">
    <property type="term" value="P:riboflavin biosynthetic process"/>
    <property type="evidence" value="ECO:0007669"/>
    <property type="project" value="TreeGrafter"/>
</dbReference>
<keyword evidence="4" id="KW-0862">Zinc</keyword>
<comment type="cofactor">
    <cofactor evidence="1">
        <name>Zn(2+)</name>
        <dbReference type="ChEBI" id="CHEBI:29105"/>
    </cofactor>
</comment>
<evidence type="ECO:0000313" key="6">
    <source>
        <dbReference type="EMBL" id="NBE50019.1"/>
    </source>
</evidence>
<dbReference type="NCBIfam" id="TIGR03964">
    <property type="entry name" value="mycofact_creat"/>
    <property type="match status" value="1"/>
</dbReference>
<dbReference type="OrthoDB" id="9801445at2"/>
<comment type="similarity">
    <text evidence="5">Belongs to the creatininase superfamily.</text>
</comment>
<dbReference type="GO" id="GO:0046872">
    <property type="term" value="F:metal ion binding"/>
    <property type="evidence" value="ECO:0007669"/>
    <property type="project" value="UniProtKB-KW"/>
</dbReference>
<keyword evidence="3" id="KW-0378">Hydrolase</keyword>
<dbReference type="RefSeq" id="WP_161692901.1">
    <property type="nucleotide sequence ID" value="NZ_JAAAHS010000003.1"/>
</dbReference>
<dbReference type="AlphaFoldDB" id="A0A964XIA8"/>
<proteinExistence type="inferred from homology"/>
<dbReference type="PANTHER" id="PTHR35005">
    <property type="entry name" value="3-DEHYDRO-SCYLLO-INOSOSE HYDROLASE"/>
    <property type="match status" value="1"/>
</dbReference>
<dbReference type="SUPFAM" id="SSF102215">
    <property type="entry name" value="Creatininase"/>
    <property type="match status" value="1"/>
</dbReference>
<evidence type="ECO:0000256" key="3">
    <source>
        <dbReference type="ARBA" id="ARBA00022801"/>
    </source>
</evidence>
<accession>A0A964XIA8</accession>
<keyword evidence="2" id="KW-0479">Metal-binding</keyword>
<sequence length="244" mass="25569">MSELASLTWTDVADSVRRGAVLAVPVGATEQHGPHLPMSTDTDIAVALARRLAEQVPGVVVAPAVAFGSSGEHQGFPGTLSIGQEAVELVLVELVRSAAVTFSQAVLVSAHGGNAQPVVRAVRRLRAEGHNVLAWGPRWGGDAHAGRTETSVMLALVPQLVRLEAAQAGNTAPVRTLLTRLREKGLSAVTRNGVLGDPGGANADEGLLLLRRAAVELADAVVRQRRHEAYAEGRQFAAESMDRA</sequence>
<name>A0A964XIA8_9ACTN</name>
<dbReference type="InterPro" id="IPR023871">
    <property type="entry name" value="MftE"/>
</dbReference>
<gene>
    <name evidence="6" type="primary">mftE</name>
    <name evidence="6" type="ORF">GUY60_00950</name>
</gene>
<dbReference type="GO" id="GO:0016811">
    <property type="term" value="F:hydrolase activity, acting on carbon-nitrogen (but not peptide) bonds, in linear amides"/>
    <property type="evidence" value="ECO:0007669"/>
    <property type="project" value="TreeGrafter"/>
</dbReference>
<organism evidence="6 7">
    <name type="scientific">Streptomyces boluensis</name>
    <dbReference type="NCBI Taxonomy" id="1775135"/>
    <lineage>
        <taxon>Bacteria</taxon>
        <taxon>Bacillati</taxon>
        <taxon>Actinomycetota</taxon>
        <taxon>Actinomycetes</taxon>
        <taxon>Kitasatosporales</taxon>
        <taxon>Streptomycetaceae</taxon>
        <taxon>Streptomyces</taxon>
    </lineage>
</organism>
<dbReference type="EMBL" id="JAAAHS010000003">
    <property type="protein sequence ID" value="NBE50019.1"/>
    <property type="molecule type" value="Genomic_DNA"/>
</dbReference>
<keyword evidence="7" id="KW-1185">Reference proteome</keyword>
<evidence type="ECO:0000256" key="4">
    <source>
        <dbReference type="ARBA" id="ARBA00022833"/>
    </source>
</evidence>
<dbReference type="Proteomes" id="UP000598297">
    <property type="component" value="Unassembled WGS sequence"/>
</dbReference>
<dbReference type="InterPro" id="IPR024087">
    <property type="entry name" value="Creatininase-like_sf"/>
</dbReference>
<protein>
    <submittedName>
        <fullName evidence="6">Mycofactocin biosynthesis peptidyl-dipeptidase MftE</fullName>
    </submittedName>
</protein>
<dbReference type="InterPro" id="IPR003785">
    <property type="entry name" value="Creatininase/forma_Hydrolase"/>
</dbReference>
<evidence type="ECO:0000256" key="2">
    <source>
        <dbReference type="ARBA" id="ARBA00022723"/>
    </source>
</evidence>